<sequence>MTRGRWFAVVAAGVLIAGAVVGGVRWWGSDGQVERRLVDEVAQMSGVRDVDADAKRVVLADGITREQAEKVLERLDAAPLRGRWTARVGVAEVEAFWDSRDAAAALVTYGAVREGAVERIRLEDQSSQLLARVTVADASARVETAQKVFAVVAGDPSLDKKSWEVLVHGGGTSSNDDTVRVRRSPLDHPDKAASRLGQLAKALRMPVTLEVGRDGRISDLRTQVDDERDAPAVWRAVESVLEKGEVARIEVGDDEDVTTYSGAESQRIEPALAAARSLRDAGATALTEVDMGLTKITAETATVSDVRAVGAAAVEIGPDLQLAVTWPEPVEWYGDGTGPAQIVDRASEVARVAPKLAEIAKLGYVIMWGPDLVGIDHGGAYVLAYPKPEGDFRPGELDRVMTMLRDVGWSGTRLVGVVSAPYNCGNENEKGTIVAWIRSTAPGRGTVASTDFSRRGAACTDQIDAARQEAENTATRAWNSTL</sequence>
<dbReference type="RefSeq" id="WP_165108505.1">
    <property type="nucleotide sequence ID" value="NZ_JAALAA010000001.1"/>
</dbReference>
<name>A0A6M1R0C9_9ACTN</name>
<protein>
    <submittedName>
        <fullName evidence="1">Uncharacterized protein</fullName>
    </submittedName>
</protein>
<comment type="caution">
    <text evidence="1">The sequence shown here is derived from an EMBL/GenBank/DDBJ whole genome shotgun (WGS) entry which is preliminary data.</text>
</comment>
<accession>A0A6M1R0C9</accession>
<keyword evidence="2" id="KW-1185">Reference proteome</keyword>
<dbReference type="AlphaFoldDB" id="A0A6M1R0C9"/>
<reference evidence="1 2" key="1">
    <citation type="submission" date="2020-02" db="EMBL/GenBank/DDBJ databases">
        <title>Whole-genome analyses of novel actinobacteria.</title>
        <authorList>
            <person name="Sahin N."/>
        </authorList>
    </citation>
    <scope>NUCLEOTIDE SEQUENCE [LARGE SCALE GENOMIC DNA]</scope>
    <source>
        <strain evidence="1 2">KC13</strain>
    </source>
</reference>
<proteinExistence type="predicted"/>
<gene>
    <name evidence="1" type="ORF">G5C66_00080</name>
</gene>
<evidence type="ECO:0000313" key="1">
    <source>
        <dbReference type="EMBL" id="NGN91138.1"/>
    </source>
</evidence>
<organism evidence="1 2">
    <name type="scientific">Nocardioides turkmenicus</name>
    <dbReference type="NCBI Taxonomy" id="2711220"/>
    <lineage>
        <taxon>Bacteria</taxon>
        <taxon>Bacillati</taxon>
        <taxon>Actinomycetota</taxon>
        <taxon>Actinomycetes</taxon>
        <taxon>Propionibacteriales</taxon>
        <taxon>Nocardioidaceae</taxon>
        <taxon>Nocardioides</taxon>
    </lineage>
</organism>
<dbReference type="Proteomes" id="UP000483261">
    <property type="component" value="Unassembled WGS sequence"/>
</dbReference>
<evidence type="ECO:0000313" key="2">
    <source>
        <dbReference type="Proteomes" id="UP000483261"/>
    </source>
</evidence>
<dbReference type="EMBL" id="JAALAA010000001">
    <property type="protein sequence ID" value="NGN91138.1"/>
    <property type="molecule type" value="Genomic_DNA"/>
</dbReference>